<evidence type="ECO:0000313" key="1">
    <source>
        <dbReference type="EMBL" id="KAG5588949.1"/>
    </source>
</evidence>
<organism evidence="1 2">
    <name type="scientific">Solanum commersonii</name>
    <name type="common">Commerson's wild potato</name>
    <name type="synonym">Commerson's nightshade</name>
    <dbReference type="NCBI Taxonomy" id="4109"/>
    <lineage>
        <taxon>Eukaryota</taxon>
        <taxon>Viridiplantae</taxon>
        <taxon>Streptophyta</taxon>
        <taxon>Embryophyta</taxon>
        <taxon>Tracheophyta</taxon>
        <taxon>Spermatophyta</taxon>
        <taxon>Magnoliopsida</taxon>
        <taxon>eudicotyledons</taxon>
        <taxon>Gunneridae</taxon>
        <taxon>Pentapetalae</taxon>
        <taxon>asterids</taxon>
        <taxon>lamiids</taxon>
        <taxon>Solanales</taxon>
        <taxon>Solanaceae</taxon>
        <taxon>Solanoideae</taxon>
        <taxon>Solaneae</taxon>
        <taxon>Solanum</taxon>
    </lineage>
</organism>
<dbReference type="AlphaFoldDB" id="A0A9J5XM64"/>
<comment type="caution">
    <text evidence="1">The sequence shown here is derived from an EMBL/GenBank/DDBJ whole genome shotgun (WGS) entry which is preliminary data.</text>
</comment>
<proteinExistence type="predicted"/>
<protein>
    <recommendedName>
        <fullName evidence="3">Disease resistance protein</fullName>
    </recommendedName>
</protein>
<gene>
    <name evidence="1" type="ORF">H5410_039463</name>
</gene>
<feature type="non-terminal residue" evidence="1">
    <location>
        <position position="1"/>
    </location>
</feature>
<dbReference type="Gene3D" id="3.80.10.10">
    <property type="entry name" value="Ribonuclease Inhibitor"/>
    <property type="match status" value="2"/>
</dbReference>
<evidence type="ECO:0008006" key="3">
    <source>
        <dbReference type="Google" id="ProtNLM"/>
    </source>
</evidence>
<evidence type="ECO:0000313" key="2">
    <source>
        <dbReference type="Proteomes" id="UP000824120"/>
    </source>
</evidence>
<dbReference type="OrthoDB" id="1937853at2759"/>
<sequence>VISIHGVINTSIRVLPSSFNNLSQLRALILGYCYKLKELPAIGNLCNLQLLDCDNTTLCCLPEGMDKLTNPRLLNMPLGELKESIDLGVFHELQRLEMLHLPIRRGDVVGATSFVEISHLPNLTSLFIYLDSSSISILKSDHTWMKRLKTFHIEIGNTTTHREVPFNKSTRAIFLSGFDIFNNKACLSSMLQFASDLYLEQCMGLTEFIQNNSFDGLKYLYINHCSYDFGPSIEGSGQFDDPLPNLEILSFYSVDHLKSVSDFGHFLGLRFSKLRKLIILHCDNLTCLFNVGGAFLYPGTWKKFHFAITTFVSSEIPRVRKLCLYDLAALGTFGEPESMWEHLEELRVDDCYEIRKLPLSIQTSNNIKVIKGQSRWWSKLEWDDDNYKSNLQHCFTYIL</sequence>
<name>A0A9J5XM64_SOLCO</name>
<dbReference type="PANTHER" id="PTHR47186">
    <property type="entry name" value="LEUCINE-RICH REPEAT-CONTAINING PROTEIN 57"/>
    <property type="match status" value="1"/>
</dbReference>
<dbReference type="EMBL" id="JACXVP010000008">
    <property type="protein sequence ID" value="KAG5588949.1"/>
    <property type="molecule type" value="Genomic_DNA"/>
</dbReference>
<dbReference type="Proteomes" id="UP000824120">
    <property type="component" value="Chromosome 8"/>
</dbReference>
<accession>A0A9J5XM64</accession>
<dbReference type="InterPro" id="IPR032675">
    <property type="entry name" value="LRR_dom_sf"/>
</dbReference>
<dbReference type="SUPFAM" id="SSF52058">
    <property type="entry name" value="L domain-like"/>
    <property type="match status" value="1"/>
</dbReference>
<dbReference type="PANTHER" id="PTHR47186:SF20">
    <property type="entry name" value="DISEASE RESISTANCE PROTEIN RPS5-LIKE"/>
    <property type="match status" value="1"/>
</dbReference>
<keyword evidence="2" id="KW-1185">Reference proteome</keyword>
<reference evidence="1 2" key="1">
    <citation type="submission" date="2020-09" db="EMBL/GenBank/DDBJ databases">
        <title>De no assembly of potato wild relative species, Solanum commersonii.</title>
        <authorList>
            <person name="Cho K."/>
        </authorList>
    </citation>
    <scope>NUCLEOTIDE SEQUENCE [LARGE SCALE GENOMIC DNA]</scope>
    <source>
        <strain evidence="1">LZ3.2</strain>
        <tissue evidence="1">Leaf</tissue>
    </source>
</reference>